<dbReference type="RefSeq" id="WP_069783664.1">
    <property type="nucleotide sequence ID" value="NZ_CP017248.1"/>
</dbReference>
<evidence type="ECO:0000313" key="3">
    <source>
        <dbReference type="EMBL" id="AOR37173.1"/>
    </source>
</evidence>
<reference evidence="4" key="1">
    <citation type="submission" date="2016-09" db="EMBL/GenBank/DDBJ databases">
        <title>Streptomyces puniciscabiei strain:TW1S1 Genome sequencing and assembly.</title>
        <authorList>
            <person name="Kim M.-K."/>
            <person name="Kim S.B."/>
        </authorList>
    </citation>
    <scope>NUCLEOTIDE SEQUENCE [LARGE SCALE GENOMIC DNA]</scope>
    <source>
        <strain evidence="4">TW1S1</strain>
    </source>
</reference>
<sequence>MIAVGAALAALALFVAACGTGGTGARDEGPAHASAVAGKVASPSPSPPGHYKRVDAVSLIKQDPVVSGTVKRDLKPCSGENYPVDASYGDLTHGSVNDIVVNVTTCGDLVGLATYVYRDVGGTYKNVFKAEDSPVYSEIDGTDLTVTKQVYDTDDTVSNPSRETVITYRWKAGRFTVLNSHDTYYSRAGGDTPAPDN</sequence>
<dbReference type="KEGG" id="spun:BFF78_18935"/>
<feature type="signal peptide" evidence="2">
    <location>
        <begin position="1"/>
        <end position="17"/>
    </location>
</feature>
<gene>
    <name evidence="3" type="ORF">BFF78_18935</name>
</gene>
<dbReference type="EMBL" id="CP017248">
    <property type="protein sequence ID" value="AOR37173.1"/>
    <property type="molecule type" value="Genomic_DNA"/>
</dbReference>
<dbReference type="AlphaFoldDB" id="A0A1D7YNK6"/>
<name>A0A1D7YNK6_9ACTN</name>
<evidence type="ECO:0008006" key="5">
    <source>
        <dbReference type="Google" id="ProtNLM"/>
    </source>
</evidence>
<evidence type="ECO:0000313" key="4">
    <source>
        <dbReference type="Proteomes" id="UP000094960"/>
    </source>
</evidence>
<evidence type="ECO:0000256" key="2">
    <source>
        <dbReference type="SAM" id="SignalP"/>
    </source>
</evidence>
<organism evidence="3 4">
    <name type="scientific">Streptomyces fodineus</name>
    <dbReference type="NCBI Taxonomy" id="1904616"/>
    <lineage>
        <taxon>Bacteria</taxon>
        <taxon>Bacillati</taxon>
        <taxon>Actinomycetota</taxon>
        <taxon>Actinomycetes</taxon>
        <taxon>Kitasatosporales</taxon>
        <taxon>Streptomycetaceae</taxon>
        <taxon>Streptomyces</taxon>
    </lineage>
</organism>
<keyword evidence="2" id="KW-0732">Signal</keyword>
<accession>A0A1D7YNK6</accession>
<feature type="region of interest" description="Disordered" evidence="1">
    <location>
        <begin position="28"/>
        <end position="49"/>
    </location>
</feature>
<protein>
    <recommendedName>
        <fullName evidence="5">Lipoprotein CseA</fullName>
    </recommendedName>
</protein>
<proteinExistence type="predicted"/>
<keyword evidence="4" id="KW-1185">Reference proteome</keyword>
<feature type="chain" id="PRO_5038376658" description="Lipoprotein CseA" evidence="2">
    <location>
        <begin position="18"/>
        <end position="197"/>
    </location>
</feature>
<evidence type="ECO:0000256" key="1">
    <source>
        <dbReference type="SAM" id="MobiDB-lite"/>
    </source>
</evidence>
<dbReference type="Proteomes" id="UP000094960">
    <property type="component" value="Chromosome"/>
</dbReference>